<keyword evidence="1" id="KW-0472">Membrane</keyword>
<feature type="transmembrane region" description="Helical" evidence="1">
    <location>
        <begin position="70"/>
        <end position="91"/>
    </location>
</feature>
<gene>
    <name evidence="2" type="ORF">AAY24_11555</name>
</gene>
<evidence type="ECO:0000256" key="1">
    <source>
        <dbReference type="SAM" id="Phobius"/>
    </source>
</evidence>
<name>A0A0F7K120_9GAMM</name>
<evidence type="ECO:0000313" key="2">
    <source>
        <dbReference type="EMBL" id="AKH20880.1"/>
    </source>
</evidence>
<dbReference type="Proteomes" id="UP000034410">
    <property type="component" value="Chromosome"/>
</dbReference>
<feature type="transmembrane region" description="Helical" evidence="1">
    <location>
        <begin position="35"/>
        <end position="58"/>
    </location>
</feature>
<organism evidence="2 3">
    <name type="scientific">Sedimenticola thiotaurini</name>
    <dbReference type="NCBI Taxonomy" id="1543721"/>
    <lineage>
        <taxon>Bacteria</taxon>
        <taxon>Pseudomonadati</taxon>
        <taxon>Pseudomonadota</taxon>
        <taxon>Gammaproteobacteria</taxon>
        <taxon>Chromatiales</taxon>
        <taxon>Sedimenticolaceae</taxon>
        <taxon>Sedimenticola</taxon>
    </lineage>
</organism>
<keyword evidence="1" id="KW-1133">Transmembrane helix</keyword>
<evidence type="ECO:0008006" key="4">
    <source>
        <dbReference type="Google" id="ProtNLM"/>
    </source>
</evidence>
<feature type="transmembrane region" description="Helical" evidence="1">
    <location>
        <begin position="5"/>
        <end position="23"/>
    </location>
</feature>
<reference evidence="2 3" key="1">
    <citation type="journal article" date="2015" name="Genome Announc.">
        <title>Complete Genome Sequence of Sedimenticola thiotaurini Strain SIP-G1, a Polyphosphate- and Polyhydroxyalkanoate-Accumulating Sulfur-Oxidizing Gammaproteobacterium Isolated from Salt Marsh Sediments.</title>
        <authorList>
            <person name="Flood B.E."/>
            <person name="Jones D.S."/>
            <person name="Bailey J.V."/>
        </authorList>
    </citation>
    <scope>NUCLEOTIDE SEQUENCE [LARGE SCALE GENOMIC DNA]</scope>
    <source>
        <strain evidence="2 3">SIP-G1</strain>
    </source>
</reference>
<protein>
    <recommendedName>
        <fullName evidence="4">DUF1761 domain-containing protein</fullName>
    </recommendedName>
</protein>
<accession>A0A0F7K120</accession>
<proteinExistence type="predicted"/>
<dbReference type="OrthoDB" id="9990557at2"/>
<sequence length="130" mass="14205">MHWKAIFIGLGTYLLCYVAYTLLTDISIGDDATEIPGWFGVVFAVIGWLVYVIPGYVAGKIASERGVIHGAITGLLVAVVTLLVYFAFIGFRMLEPEYFSNIYMIPLWSAFMCGLGGGLGQLHAKYSLKA</sequence>
<dbReference type="EMBL" id="CP011412">
    <property type="protein sequence ID" value="AKH20880.1"/>
    <property type="molecule type" value="Genomic_DNA"/>
</dbReference>
<keyword evidence="1" id="KW-0812">Transmembrane</keyword>
<dbReference type="RefSeq" id="WP_046859809.1">
    <property type="nucleotide sequence ID" value="NZ_CP011412.1"/>
</dbReference>
<dbReference type="KEGG" id="seds:AAY24_11555"/>
<evidence type="ECO:0000313" key="3">
    <source>
        <dbReference type="Proteomes" id="UP000034410"/>
    </source>
</evidence>
<feature type="transmembrane region" description="Helical" evidence="1">
    <location>
        <begin position="103"/>
        <end position="124"/>
    </location>
</feature>
<keyword evidence="3" id="KW-1185">Reference proteome</keyword>
<dbReference type="AlphaFoldDB" id="A0A0F7K120"/>